<feature type="transmembrane region" description="Helical" evidence="2">
    <location>
        <begin position="132"/>
        <end position="153"/>
    </location>
</feature>
<evidence type="ECO:0008006" key="5">
    <source>
        <dbReference type="Google" id="ProtNLM"/>
    </source>
</evidence>
<feature type="transmembrane region" description="Helical" evidence="2">
    <location>
        <begin position="63"/>
        <end position="85"/>
    </location>
</feature>
<reference evidence="3 4" key="1">
    <citation type="submission" date="2016-10" db="EMBL/GenBank/DDBJ databases">
        <authorList>
            <person name="de Groot N.N."/>
        </authorList>
    </citation>
    <scope>NUCLEOTIDE SEQUENCE [LARGE SCALE GENOMIC DNA]</scope>
    <source>
        <strain evidence="3 4">NP_1H</strain>
    </source>
</reference>
<feature type="compositionally biased region" description="Basic and acidic residues" evidence="1">
    <location>
        <begin position="166"/>
        <end position="175"/>
    </location>
</feature>
<evidence type="ECO:0000256" key="2">
    <source>
        <dbReference type="SAM" id="Phobius"/>
    </source>
</evidence>
<dbReference type="AlphaFoldDB" id="A0A1G8BW71"/>
<feature type="transmembrane region" description="Helical" evidence="2">
    <location>
        <begin position="106"/>
        <end position="126"/>
    </location>
</feature>
<feature type="region of interest" description="Disordered" evidence="1">
    <location>
        <begin position="161"/>
        <end position="192"/>
    </location>
</feature>
<gene>
    <name evidence="3" type="ORF">SAMN04488693_10170</name>
</gene>
<evidence type="ECO:0000313" key="3">
    <source>
        <dbReference type="EMBL" id="SDH37303.1"/>
    </source>
</evidence>
<dbReference type="Proteomes" id="UP000199258">
    <property type="component" value="Unassembled WGS sequence"/>
</dbReference>
<protein>
    <recommendedName>
        <fullName evidence="5">Sodium:proton antiporter</fullName>
    </recommendedName>
</protein>
<keyword evidence="2" id="KW-0812">Transmembrane</keyword>
<keyword evidence="4" id="KW-1185">Reference proteome</keyword>
<keyword evidence="2" id="KW-0472">Membrane</keyword>
<dbReference type="RefSeq" id="WP_139186208.1">
    <property type="nucleotide sequence ID" value="NZ_FNDT01000001.1"/>
</dbReference>
<dbReference type="OrthoDB" id="3625784at2"/>
<name>A0A1G8BW71_9MICC</name>
<keyword evidence="2" id="KW-1133">Transmembrane helix</keyword>
<dbReference type="EMBL" id="FNDT01000001">
    <property type="protein sequence ID" value="SDH37303.1"/>
    <property type="molecule type" value="Genomic_DNA"/>
</dbReference>
<organism evidence="3 4">
    <name type="scientific">Arthrobacter subterraneus</name>
    <dbReference type="NCBI Taxonomy" id="335973"/>
    <lineage>
        <taxon>Bacteria</taxon>
        <taxon>Bacillati</taxon>
        <taxon>Actinomycetota</taxon>
        <taxon>Actinomycetes</taxon>
        <taxon>Micrococcales</taxon>
        <taxon>Micrococcaceae</taxon>
        <taxon>Arthrobacter</taxon>
    </lineage>
</organism>
<proteinExistence type="predicted"/>
<dbReference type="STRING" id="335973.SAMN04488693_10170"/>
<evidence type="ECO:0000313" key="4">
    <source>
        <dbReference type="Proteomes" id="UP000199258"/>
    </source>
</evidence>
<dbReference type="Pfam" id="PF19853">
    <property type="entry name" value="DUF6328"/>
    <property type="match status" value="1"/>
</dbReference>
<sequence length="192" mass="21206">MIDQGTVGGDRERGETALQRVDRNWLELLQELRVLQTGIQILTGFLLTLPFQSRFTDLDSFQITIYLSLVVLSSLITALLLGTVIMHRTFFRLRIKESLVRNADRILRATMVLVALVLVGTTGLIFDIVLNRTAGTITAVSLAVLILVLWIAVPEVLKRRSMKAARPAEDPDTRSGPDPSRLSGPGEAQGSR</sequence>
<accession>A0A1G8BW71</accession>
<dbReference type="InterPro" id="IPR046291">
    <property type="entry name" value="DUF6328"/>
</dbReference>
<evidence type="ECO:0000256" key="1">
    <source>
        <dbReference type="SAM" id="MobiDB-lite"/>
    </source>
</evidence>